<organism evidence="1">
    <name type="scientific">marine sediment metagenome</name>
    <dbReference type="NCBI Taxonomy" id="412755"/>
    <lineage>
        <taxon>unclassified sequences</taxon>
        <taxon>metagenomes</taxon>
        <taxon>ecological metagenomes</taxon>
    </lineage>
</organism>
<name>A0A0F9ILG2_9ZZZZ</name>
<evidence type="ECO:0000313" key="1">
    <source>
        <dbReference type="EMBL" id="KKL88042.1"/>
    </source>
</evidence>
<reference evidence="1" key="1">
    <citation type="journal article" date="2015" name="Nature">
        <title>Complex archaea that bridge the gap between prokaryotes and eukaryotes.</title>
        <authorList>
            <person name="Spang A."/>
            <person name="Saw J.H."/>
            <person name="Jorgensen S.L."/>
            <person name="Zaremba-Niedzwiedzka K."/>
            <person name="Martijn J."/>
            <person name="Lind A.E."/>
            <person name="van Eijk R."/>
            <person name="Schleper C."/>
            <person name="Guy L."/>
            <person name="Ettema T.J."/>
        </authorList>
    </citation>
    <scope>NUCLEOTIDE SEQUENCE</scope>
</reference>
<comment type="caution">
    <text evidence="1">The sequence shown here is derived from an EMBL/GenBank/DDBJ whole genome shotgun (WGS) entry which is preliminary data.</text>
</comment>
<protein>
    <submittedName>
        <fullName evidence="1">Uncharacterized protein</fullName>
    </submittedName>
</protein>
<dbReference type="AlphaFoldDB" id="A0A0F9ILG2"/>
<proteinExistence type="predicted"/>
<accession>A0A0F9ILG2</accession>
<gene>
    <name evidence="1" type="ORF">LCGC14_1928640</name>
</gene>
<dbReference type="EMBL" id="LAZR01020674">
    <property type="protein sequence ID" value="KKL88042.1"/>
    <property type="molecule type" value="Genomic_DNA"/>
</dbReference>
<sequence length="46" mass="5320">VGISEEVFKNLTGLKLKDEVISNLILCLINEMKKNIKFNRRVCWGI</sequence>
<feature type="non-terminal residue" evidence="1">
    <location>
        <position position="1"/>
    </location>
</feature>